<accession>A0A7Y0L1E5</accession>
<keyword evidence="8" id="KW-1185">Reference proteome</keyword>
<dbReference type="GO" id="GO:0000049">
    <property type="term" value="F:tRNA binding"/>
    <property type="evidence" value="ECO:0007669"/>
    <property type="project" value="UniProtKB-UniRule"/>
</dbReference>
<dbReference type="EMBL" id="JABBVZ010000008">
    <property type="protein sequence ID" value="NMP21503.1"/>
    <property type="molecule type" value="Genomic_DNA"/>
</dbReference>
<proteinExistence type="inferred from homology"/>
<comment type="caution">
    <text evidence="7">The sequence shown here is derived from an EMBL/GenBank/DDBJ whole genome shotgun (WGS) entry which is preliminary data.</text>
</comment>
<dbReference type="SUPFAM" id="SSF55174">
    <property type="entry name" value="Alpha-L RNA-binding motif"/>
    <property type="match status" value="1"/>
</dbReference>
<dbReference type="Gene3D" id="3.10.290.10">
    <property type="entry name" value="RNA-binding S4 domain"/>
    <property type="match status" value="1"/>
</dbReference>
<comment type="subunit">
    <text evidence="5">Associates with stalled 50S ribosomal subunits. Binds to RqcH, 23S rRNA and the P-site tRNA. Does not require RqcH for association with 50S subunits.</text>
</comment>
<reference evidence="7 8" key="1">
    <citation type="submission" date="2020-04" db="EMBL/GenBank/DDBJ databases">
        <authorList>
            <person name="Zhang R."/>
            <person name="Schippers A."/>
        </authorList>
    </citation>
    <scope>NUCLEOTIDE SEQUENCE [LARGE SCALE GENOMIC DNA]</scope>
    <source>
        <strain evidence="7 8">DSM 109850</strain>
    </source>
</reference>
<dbReference type="Proteomes" id="UP000533476">
    <property type="component" value="Unassembled WGS sequence"/>
</dbReference>
<protein>
    <recommendedName>
        <fullName evidence="5">RQC P-site tRNA stabilizing factor</fullName>
        <shortName evidence="5">RqcP</shortName>
    </recommendedName>
    <alternativeName>
        <fullName evidence="5">Ribosome-associated protein quality control protein P</fullName>
    </alternativeName>
</protein>
<keyword evidence="4 5" id="KW-0648">Protein biosynthesis</keyword>
<keyword evidence="1 5" id="KW-0820">tRNA-binding</keyword>
<gene>
    <name evidence="5" type="primary">rqcP</name>
    <name evidence="7" type="ORF">HIJ39_03910</name>
</gene>
<evidence type="ECO:0000313" key="8">
    <source>
        <dbReference type="Proteomes" id="UP000533476"/>
    </source>
</evidence>
<dbReference type="Pfam" id="PF01479">
    <property type="entry name" value="S4"/>
    <property type="match status" value="1"/>
</dbReference>
<evidence type="ECO:0000256" key="3">
    <source>
        <dbReference type="ARBA" id="ARBA00022884"/>
    </source>
</evidence>
<dbReference type="GO" id="GO:0043023">
    <property type="term" value="F:ribosomal large subunit binding"/>
    <property type="evidence" value="ECO:0007669"/>
    <property type="project" value="UniProtKB-UniRule"/>
</dbReference>
<comment type="function">
    <text evidence="5">Key component of the ribosome quality control system (RQC), a ribosome-associated complex that mediates the extraction of incompletely synthesized nascent chains from stalled ribosomes and their subsequent degradation. RqcH recruits Ala-charged tRNA, and with RqcP directs the elongation of stalled nascent chains on 50S ribosomal subunits, leading to non-templated C-terminal alanine extensions (Ala tail). The Ala tail promotes nascent chain degradation. RqcP is associated with the translocation-like movement of the peptidyl-tRNA from the A-site into the P-site.</text>
</comment>
<evidence type="ECO:0000256" key="1">
    <source>
        <dbReference type="ARBA" id="ARBA00022555"/>
    </source>
</evidence>
<dbReference type="HAMAP" id="MF_00871">
    <property type="entry name" value="RqcP"/>
    <property type="match status" value="1"/>
</dbReference>
<feature type="domain" description="RNA-binding S4" evidence="6">
    <location>
        <begin position="1"/>
        <end position="68"/>
    </location>
</feature>
<dbReference type="RefSeq" id="WP_169096917.1">
    <property type="nucleotide sequence ID" value="NZ_JABBVZ010000008.1"/>
</dbReference>
<dbReference type="CDD" id="cd00165">
    <property type="entry name" value="S4"/>
    <property type="match status" value="1"/>
</dbReference>
<dbReference type="PROSITE" id="PS50889">
    <property type="entry name" value="S4"/>
    <property type="match status" value="1"/>
</dbReference>
<evidence type="ECO:0000313" key="7">
    <source>
        <dbReference type="EMBL" id="NMP21503.1"/>
    </source>
</evidence>
<dbReference type="PIRSF" id="PIRSF038881">
    <property type="entry name" value="RNAbp_HP1423"/>
    <property type="match status" value="1"/>
</dbReference>
<comment type="similarity">
    <text evidence="5">Belongs to the RqcP family.</text>
</comment>
<evidence type="ECO:0000259" key="6">
    <source>
        <dbReference type="SMART" id="SM00363"/>
    </source>
</evidence>
<dbReference type="AlphaFoldDB" id="A0A7Y0L1E5"/>
<dbReference type="InterPro" id="IPR025490">
    <property type="entry name" value="RqcP"/>
</dbReference>
<dbReference type="InterPro" id="IPR002942">
    <property type="entry name" value="S4_RNA-bd"/>
</dbReference>
<organism evidence="7 8">
    <name type="scientific">Sulfobacillus harzensis</name>
    <dbReference type="NCBI Taxonomy" id="2729629"/>
    <lineage>
        <taxon>Bacteria</taxon>
        <taxon>Bacillati</taxon>
        <taxon>Bacillota</taxon>
        <taxon>Clostridia</taxon>
        <taxon>Eubacteriales</taxon>
        <taxon>Clostridiales Family XVII. Incertae Sedis</taxon>
        <taxon>Sulfobacillus</taxon>
    </lineage>
</organism>
<name>A0A7Y0L1E5_9FIRM</name>
<dbReference type="SMART" id="SM00363">
    <property type="entry name" value="S4"/>
    <property type="match status" value="1"/>
</dbReference>
<keyword evidence="3 5" id="KW-0694">RNA-binding</keyword>
<dbReference type="GO" id="GO:0072344">
    <property type="term" value="P:rescue of stalled ribosome"/>
    <property type="evidence" value="ECO:0007669"/>
    <property type="project" value="UniProtKB-UniRule"/>
</dbReference>
<evidence type="ECO:0000256" key="4">
    <source>
        <dbReference type="ARBA" id="ARBA00022917"/>
    </source>
</evidence>
<evidence type="ECO:0000256" key="5">
    <source>
        <dbReference type="HAMAP-Rule" id="MF_00871"/>
    </source>
</evidence>
<dbReference type="GO" id="GO:0019843">
    <property type="term" value="F:rRNA binding"/>
    <property type="evidence" value="ECO:0007669"/>
    <property type="project" value="UniProtKB-UniRule"/>
</dbReference>
<dbReference type="InterPro" id="IPR036986">
    <property type="entry name" value="S4_RNA-bd_sf"/>
</dbReference>
<keyword evidence="2 5" id="KW-0699">rRNA-binding</keyword>
<evidence type="ECO:0000256" key="2">
    <source>
        <dbReference type="ARBA" id="ARBA00022730"/>
    </source>
</evidence>
<sequence length="79" mass="8917">MRIDKYLKVSRIIKRRTVAKEVLDQGRVSVNGRVVKAGYEVKVGDRITLEVPGGPRIVVVEAIRENVPAKEAETLYREV</sequence>